<reference evidence="1" key="1">
    <citation type="submission" date="2022-07" db="EMBL/GenBank/DDBJ databases">
        <authorList>
            <person name="Trinca V."/>
            <person name="Uliana J.V.C."/>
            <person name="Torres T.T."/>
            <person name="Ward R.J."/>
            <person name="Monesi N."/>
        </authorList>
    </citation>
    <scope>NUCLEOTIDE SEQUENCE</scope>
    <source>
        <strain evidence="1">HSMRA1968</strain>
        <tissue evidence="1">Whole embryos</tissue>
    </source>
</reference>
<sequence length="144" mass="16589">MCFYLFRLYSFDWLIIGYQILTKGLVERTPRDYKKMFHQQIHVVASKRQHVGAWVAGNQPNAVPKSPALETTSPERLRGTTQDLFELLERVQSSRLDDQRCVLPAYFSQGSVPVFKTQNLRLDAGEGESSNYSILFNFQKAIEN</sequence>
<accession>A0A9Q0NGU2</accession>
<dbReference type="GO" id="GO:0030695">
    <property type="term" value="F:GTPase regulator activity"/>
    <property type="evidence" value="ECO:0007669"/>
    <property type="project" value="InterPro"/>
</dbReference>
<keyword evidence="2" id="KW-1185">Reference proteome</keyword>
<dbReference type="Proteomes" id="UP001151699">
    <property type="component" value="Chromosome A"/>
</dbReference>
<proteinExistence type="predicted"/>
<comment type="caution">
    <text evidence="1">The sequence shown here is derived from an EMBL/GenBank/DDBJ whole genome shotgun (WGS) entry which is preliminary data.</text>
</comment>
<dbReference type="InterPro" id="IPR011990">
    <property type="entry name" value="TPR-like_helical_dom_sf"/>
</dbReference>
<dbReference type="SMART" id="SM00390">
    <property type="entry name" value="GoLoco"/>
    <property type="match status" value="1"/>
</dbReference>
<dbReference type="Gene3D" id="1.25.40.10">
    <property type="entry name" value="Tetratricopeptide repeat domain"/>
    <property type="match status" value="1"/>
</dbReference>
<gene>
    <name evidence="1" type="ORF">Bhyg_04900</name>
</gene>
<protein>
    <submittedName>
        <fullName evidence="1">Uncharacterized protein</fullName>
    </submittedName>
</protein>
<dbReference type="OrthoDB" id="286233at2759"/>
<dbReference type="EMBL" id="WJQU01000001">
    <property type="protein sequence ID" value="KAJ6649662.1"/>
    <property type="molecule type" value="Genomic_DNA"/>
</dbReference>
<organism evidence="1 2">
    <name type="scientific">Pseudolycoriella hygida</name>
    <dbReference type="NCBI Taxonomy" id="35572"/>
    <lineage>
        <taxon>Eukaryota</taxon>
        <taxon>Metazoa</taxon>
        <taxon>Ecdysozoa</taxon>
        <taxon>Arthropoda</taxon>
        <taxon>Hexapoda</taxon>
        <taxon>Insecta</taxon>
        <taxon>Pterygota</taxon>
        <taxon>Neoptera</taxon>
        <taxon>Endopterygota</taxon>
        <taxon>Diptera</taxon>
        <taxon>Nematocera</taxon>
        <taxon>Sciaroidea</taxon>
        <taxon>Sciaridae</taxon>
        <taxon>Pseudolycoriella</taxon>
    </lineage>
</organism>
<evidence type="ECO:0000313" key="1">
    <source>
        <dbReference type="EMBL" id="KAJ6649662.1"/>
    </source>
</evidence>
<dbReference type="PROSITE" id="PS50877">
    <property type="entry name" value="GOLOCO"/>
    <property type="match status" value="1"/>
</dbReference>
<name>A0A9Q0NGU2_9DIPT</name>
<dbReference type="InterPro" id="IPR003109">
    <property type="entry name" value="GoLoco_motif"/>
</dbReference>
<evidence type="ECO:0000313" key="2">
    <source>
        <dbReference type="Proteomes" id="UP001151699"/>
    </source>
</evidence>
<dbReference type="AlphaFoldDB" id="A0A9Q0NGU2"/>
<dbReference type="Pfam" id="PF02188">
    <property type="entry name" value="GoLoco"/>
    <property type="match status" value="1"/>
</dbReference>